<dbReference type="Proteomes" id="UP001237595">
    <property type="component" value="Unassembled WGS sequence"/>
</dbReference>
<proteinExistence type="predicted"/>
<reference evidence="2 3" key="1">
    <citation type="submission" date="2023-04" db="EMBL/GenBank/DDBJ databases">
        <title>Draft genome sequence of Saccharopolyspora sp. TS4A08 isolated from sweet potato rhizospheric soil.</title>
        <authorList>
            <person name="Suksaard P."/>
            <person name="Duangmal K."/>
        </authorList>
    </citation>
    <scope>NUCLEOTIDE SEQUENCE [LARGE SCALE GENOMIC DNA]</scope>
    <source>
        <strain evidence="2 3">TS4A08</strain>
    </source>
</reference>
<protein>
    <submittedName>
        <fullName evidence="2">Uncharacterized protein</fullName>
    </submittedName>
</protein>
<name>A0ABT6PGC0_9PSEU</name>
<comment type="caution">
    <text evidence="2">The sequence shown here is derived from an EMBL/GenBank/DDBJ whole genome shotgun (WGS) entry which is preliminary data.</text>
</comment>
<gene>
    <name evidence="2" type="ORF">QFW96_00435</name>
</gene>
<feature type="chain" id="PRO_5046508947" evidence="1">
    <location>
        <begin position="33"/>
        <end position="196"/>
    </location>
</feature>
<accession>A0ABT6PGC0</accession>
<evidence type="ECO:0000256" key="1">
    <source>
        <dbReference type="SAM" id="SignalP"/>
    </source>
</evidence>
<dbReference type="EMBL" id="JASAOF010000001">
    <property type="protein sequence ID" value="MDI2027049.1"/>
    <property type="molecule type" value="Genomic_DNA"/>
</dbReference>
<organism evidence="2 3">
    <name type="scientific">Saccharopolyspora ipomoeae</name>
    <dbReference type="NCBI Taxonomy" id="3042027"/>
    <lineage>
        <taxon>Bacteria</taxon>
        <taxon>Bacillati</taxon>
        <taxon>Actinomycetota</taxon>
        <taxon>Actinomycetes</taxon>
        <taxon>Pseudonocardiales</taxon>
        <taxon>Pseudonocardiaceae</taxon>
        <taxon>Saccharopolyspora</taxon>
    </lineage>
</organism>
<keyword evidence="3" id="KW-1185">Reference proteome</keyword>
<evidence type="ECO:0000313" key="3">
    <source>
        <dbReference type="Proteomes" id="UP001237595"/>
    </source>
</evidence>
<evidence type="ECO:0000313" key="2">
    <source>
        <dbReference type="EMBL" id="MDI2027049.1"/>
    </source>
</evidence>
<dbReference type="RefSeq" id="WP_281453439.1">
    <property type="nucleotide sequence ID" value="NZ_JASAOF010000001.1"/>
</dbReference>
<keyword evidence="1" id="KW-0732">Signal</keyword>
<sequence length="196" mass="19805">MMPHFGKKSALFGATAALAAAPLLGGLLTAQAAPAAPDKALLTCDMTGTAQFSPALSGNPFGAATTMKVEGEAIGCTPSGSWAEDVESATFSGDLSGRMSCTSLPRDVGGDVDITWKFKDGSTETSKANFSLKLEGNPLRPSQGVSGAFVGETVDGEFPGTEHKGTGKFDLASAAGGCLSGGLSELDFGGKYELSR</sequence>
<feature type="signal peptide" evidence="1">
    <location>
        <begin position="1"/>
        <end position="32"/>
    </location>
</feature>